<sequence length="356" mass="37697">MDHQPGADLPPDESNEPGDPGWEAIARDLAGEADPASASTARTWRGEHPDDAAAVDALDRTLDRLAFAAPPDLDVEAALRRVKARRAEEATRTPADVFPLRPRPRAWPVAARAAAALLLVAGGVAGWRALRGRAATEDVAGRTFATAVGVRDSLRLPDGSRVLLGPGSTLDVASDFGAARREVRLRGEAYFTVRHDARAPFVVRTGAASVHDVGTAFVVRDGSDGRVTVAVTDGVVMLRAATADTAGVLVRAHARGVVVPGRSPVVATDVVTEQDLSWTRGQLAFRDTPFPEVAAELRRWYGVELRPADPSLAASLAERHLTAAFHGEPADEVLRVVALALGASIERRGDTAFVRP</sequence>
<protein>
    <submittedName>
        <fullName evidence="4">FecR protein</fullName>
    </submittedName>
</protein>
<dbReference type="RefSeq" id="WP_025410840.1">
    <property type="nucleotide sequence ID" value="NZ_CP007128.1"/>
</dbReference>
<dbReference type="AlphaFoldDB" id="W0RFX6"/>
<dbReference type="PIRSF" id="PIRSF018266">
    <property type="entry name" value="FecR"/>
    <property type="match status" value="1"/>
</dbReference>
<proteinExistence type="predicted"/>
<evidence type="ECO:0000259" key="3">
    <source>
        <dbReference type="Pfam" id="PF16344"/>
    </source>
</evidence>
<dbReference type="Gene3D" id="2.60.120.1440">
    <property type="match status" value="1"/>
</dbReference>
<gene>
    <name evidence="4" type="ORF">J421_1800</name>
</gene>
<dbReference type="PANTHER" id="PTHR30273:SF2">
    <property type="entry name" value="PROTEIN FECR"/>
    <property type="match status" value="1"/>
</dbReference>
<keyword evidence="5" id="KW-1185">Reference proteome</keyword>
<name>W0RFX6_9BACT</name>
<reference evidence="4 5" key="1">
    <citation type="journal article" date="2014" name="Genome Announc.">
        <title>Genome Sequence and Methylome of Soil Bacterium Gemmatirosa kalamazoonensis KBS708T, a Member of the Rarely Cultivated Gemmatimonadetes Phylum.</title>
        <authorList>
            <person name="Debruyn J.M."/>
            <person name="Radosevich M."/>
            <person name="Wommack K.E."/>
            <person name="Polson S.W."/>
            <person name="Hauser L.J."/>
            <person name="Fawaz M.N."/>
            <person name="Korlach J."/>
            <person name="Tsai Y.C."/>
        </authorList>
    </citation>
    <scope>NUCLEOTIDE SEQUENCE [LARGE SCALE GENOMIC DNA]</scope>
    <source>
        <strain evidence="4 5">KBS708</strain>
    </source>
</reference>
<dbReference type="Pfam" id="PF16344">
    <property type="entry name" value="FecR_C"/>
    <property type="match status" value="1"/>
</dbReference>
<feature type="domain" description="FecR protein" evidence="2">
    <location>
        <begin position="143"/>
        <end position="236"/>
    </location>
</feature>
<dbReference type="EMBL" id="CP007128">
    <property type="protein sequence ID" value="AHG89337.1"/>
    <property type="molecule type" value="Genomic_DNA"/>
</dbReference>
<dbReference type="PANTHER" id="PTHR30273">
    <property type="entry name" value="PERIPLASMIC SIGNAL SENSOR AND SIGMA FACTOR ACTIVATOR FECR-RELATED"/>
    <property type="match status" value="1"/>
</dbReference>
<organism evidence="4 5">
    <name type="scientific">Gemmatirosa kalamazoonensis</name>
    <dbReference type="NCBI Taxonomy" id="861299"/>
    <lineage>
        <taxon>Bacteria</taxon>
        <taxon>Pseudomonadati</taxon>
        <taxon>Gemmatimonadota</taxon>
        <taxon>Gemmatimonadia</taxon>
        <taxon>Gemmatimonadales</taxon>
        <taxon>Gemmatimonadaceae</taxon>
        <taxon>Gemmatirosa</taxon>
    </lineage>
</organism>
<dbReference type="InterPro" id="IPR006860">
    <property type="entry name" value="FecR"/>
</dbReference>
<dbReference type="InterPro" id="IPR012373">
    <property type="entry name" value="Ferrdict_sens_TM"/>
</dbReference>
<dbReference type="HOGENOM" id="CLU_050192_2_1_0"/>
<dbReference type="OrthoDB" id="1452822at2"/>
<dbReference type="InterPro" id="IPR032508">
    <property type="entry name" value="FecR_C"/>
</dbReference>
<dbReference type="Gene3D" id="3.55.50.30">
    <property type="match status" value="1"/>
</dbReference>
<accession>W0RFX6</accession>
<dbReference type="KEGG" id="gba:J421_1800"/>
<dbReference type="Pfam" id="PF04773">
    <property type="entry name" value="FecR"/>
    <property type="match status" value="1"/>
</dbReference>
<dbReference type="GO" id="GO:0016989">
    <property type="term" value="F:sigma factor antagonist activity"/>
    <property type="evidence" value="ECO:0007669"/>
    <property type="project" value="TreeGrafter"/>
</dbReference>
<evidence type="ECO:0000313" key="4">
    <source>
        <dbReference type="EMBL" id="AHG89337.1"/>
    </source>
</evidence>
<evidence type="ECO:0000313" key="5">
    <source>
        <dbReference type="Proteomes" id="UP000019151"/>
    </source>
</evidence>
<feature type="region of interest" description="Disordered" evidence="1">
    <location>
        <begin position="1"/>
        <end position="48"/>
    </location>
</feature>
<dbReference type="Proteomes" id="UP000019151">
    <property type="component" value="Chromosome"/>
</dbReference>
<feature type="domain" description="Protein FecR C-terminal" evidence="3">
    <location>
        <begin position="283"/>
        <end position="352"/>
    </location>
</feature>
<dbReference type="STRING" id="861299.J421_1800"/>
<evidence type="ECO:0000259" key="2">
    <source>
        <dbReference type="Pfam" id="PF04773"/>
    </source>
</evidence>
<evidence type="ECO:0000256" key="1">
    <source>
        <dbReference type="SAM" id="MobiDB-lite"/>
    </source>
</evidence>
<dbReference type="InParanoid" id="W0RFX6"/>
<dbReference type="eggNOG" id="COG3712">
    <property type="taxonomic scope" value="Bacteria"/>
</dbReference>